<sequence length="353" mass="39695">MDRKRKSVFASYHDDKAAKTRKKETYSDHSFNISSPQAPSPDTDLQDDIQSICMLADKIIVKYDNGHIKLSPEVLEATKVFTSALQKTPPLRKHTKLTDPGPEVPRLSRHLKSLPPLPPVRDEQLERAVFTHPGVSKDPKTTYDRLEILGDAYIELFSTKLIWNRFQHMPSGRMSQIRELLVKNETLAEYATQYGIDSRASVPPEFSNQPKRWIKTRGDIFEAYVAAVILSHPDGYAVAESWLSELWSPKLEALEESNSFSQAKEALARKVMGKGAKLRYIDEKESIQHKGGTQSYFIGVYFTGWGWTDKHLGSGQGSNKTIAGNRAAQQALENGDLINKIVASKESHMTGRP</sequence>
<keyword evidence="5" id="KW-1185">Reference proteome</keyword>
<dbReference type="Gene3D" id="1.10.1520.10">
    <property type="entry name" value="Ribonuclease III domain"/>
    <property type="match status" value="1"/>
</dbReference>
<dbReference type="STRING" id="1810919.A0A3D8T436"/>
<dbReference type="EMBL" id="PVWQ01000001">
    <property type="protein sequence ID" value="RDW93221.1"/>
    <property type="molecule type" value="Genomic_DNA"/>
</dbReference>
<protein>
    <recommendedName>
        <fullName evidence="3">RNase III domain-containing protein</fullName>
    </recommendedName>
</protein>
<gene>
    <name evidence="4" type="ORF">DSM5745_00543</name>
</gene>
<dbReference type="OrthoDB" id="2392202at2759"/>
<evidence type="ECO:0000256" key="1">
    <source>
        <dbReference type="ARBA" id="ARBA00022884"/>
    </source>
</evidence>
<dbReference type="GO" id="GO:0003723">
    <property type="term" value="F:RNA binding"/>
    <property type="evidence" value="ECO:0007669"/>
    <property type="project" value="UniProtKB-KW"/>
</dbReference>
<dbReference type="GeneID" id="38110913"/>
<reference evidence="4 5" key="1">
    <citation type="journal article" date="2018" name="IMA Fungus">
        <title>IMA Genome-F 9: Draft genome sequence of Annulohypoxylon stygium, Aspergillus mulundensis, Berkeleyomyces basicola (syn. Thielaviopsis basicola), Ceratocystis smalleyi, two Cercospora beticola strains, Coleophoma cylindrospora, Fusarium fracticaudum, Phialophora cf. hyalina, and Morchella septimelata.</title>
        <authorList>
            <person name="Wingfield B.D."/>
            <person name="Bills G.F."/>
            <person name="Dong Y."/>
            <person name="Huang W."/>
            <person name="Nel W.J."/>
            <person name="Swalarsk-Parry B.S."/>
            <person name="Vaghefi N."/>
            <person name="Wilken P.M."/>
            <person name="An Z."/>
            <person name="de Beer Z.W."/>
            <person name="De Vos L."/>
            <person name="Chen L."/>
            <person name="Duong T.A."/>
            <person name="Gao Y."/>
            <person name="Hammerbacher A."/>
            <person name="Kikkert J.R."/>
            <person name="Li Y."/>
            <person name="Li H."/>
            <person name="Li K."/>
            <person name="Li Q."/>
            <person name="Liu X."/>
            <person name="Ma X."/>
            <person name="Naidoo K."/>
            <person name="Pethybridge S.J."/>
            <person name="Sun J."/>
            <person name="Steenkamp E.T."/>
            <person name="van der Nest M.A."/>
            <person name="van Wyk S."/>
            <person name="Wingfield M.J."/>
            <person name="Xiong C."/>
            <person name="Yue Q."/>
            <person name="Zhang X."/>
        </authorList>
    </citation>
    <scope>NUCLEOTIDE SEQUENCE [LARGE SCALE GENOMIC DNA]</scope>
    <source>
        <strain evidence="4 5">DSM 5745</strain>
    </source>
</reference>
<feature type="compositionally biased region" description="Basic and acidic residues" evidence="2">
    <location>
        <begin position="12"/>
        <end position="27"/>
    </location>
</feature>
<feature type="domain" description="RNase III" evidence="3">
    <location>
        <begin position="104"/>
        <end position="233"/>
    </location>
</feature>
<dbReference type="SUPFAM" id="SSF54768">
    <property type="entry name" value="dsRNA-binding domain-like"/>
    <property type="match status" value="1"/>
</dbReference>
<dbReference type="Gene3D" id="3.30.160.20">
    <property type="match status" value="1"/>
</dbReference>
<dbReference type="RefSeq" id="XP_026608404.1">
    <property type="nucleotide sequence ID" value="XM_026742559.1"/>
</dbReference>
<evidence type="ECO:0000259" key="3">
    <source>
        <dbReference type="PROSITE" id="PS50142"/>
    </source>
</evidence>
<comment type="caution">
    <text evidence="4">The sequence shown here is derived from an EMBL/GenBank/DDBJ whole genome shotgun (WGS) entry which is preliminary data.</text>
</comment>
<evidence type="ECO:0000256" key="2">
    <source>
        <dbReference type="SAM" id="MobiDB-lite"/>
    </source>
</evidence>
<dbReference type="PROSITE" id="PS50142">
    <property type="entry name" value="RNASE_3_2"/>
    <property type="match status" value="1"/>
</dbReference>
<dbReference type="GO" id="GO:0006364">
    <property type="term" value="P:rRNA processing"/>
    <property type="evidence" value="ECO:0007669"/>
    <property type="project" value="TreeGrafter"/>
</dbReference>
<accession>A0A3D8T436</accession>
<dbReference type="SUPFAM" id="SSF69065">
    <property type="entry name" value="RNase III domain-like"/>
    <property type="match status" value="1"/>
</dbReference>
<dbReference type="GO" id="GO:0006369">
    <property type="term" value="P:termination of RNA polymerase II transcription"/>
    <property type="evidence" value="ECO:0007669"/>
    <property type="project" value="TreeGrafter"/>
</dbReference>
<proteinExistence type="predicted"/>
<keyword evidence="1" id="KW-0694">RNA-binding</keyword>
<dbReference type="GO" id="GO:0005654">
    <property type="term" value="C:nucleoplasm"/>
    <property type="evidence" value="ECO:0007669"/>
    <property type="project" value="TreeGrafter"/>
</dbReference>
<dbReference type="Pfam" id="PF00636">
    <property type="entry name" value="Ribonuclease_3"/>
    <property type="match status" value="1"/>
</dbReference>
<feature type="compositionally biased region" description="Polar residues" evidence="2">
    <location>
        <begin position="28"/>
        <end position="37"/>
    </location>
</feature>
<dbReference type="GO" id="GO:0034475">
    <property type="term" value="P:U4 snRNA 3'-end processing"/>
    <property type="evidence" value="ECO:0007669"/>
    <property type="project" value="TreeGrafter"/>
</dbReference>
<dbReference type="Proteomes" id="UP000256690">
    <property type="component" value="Unassembled WGS sequence"/>
</dbReference>
<dbReference type="SMART" id="SM00535">
    <property type="entry name" value="RIBOc"/>
    <property type="match status" value="1"/>
</dbReference>
<dbReference type="PANTHER" id="PTHR11207:SF0">
    <property type="entry name" value="RIBONUCLEASE 3"/>
    <property type="match status" value="1"/>
</dbReference>
<dbReference type="AlphaFoldDB" id="A0A3D8T436"/>
<feature type="region of interest" description="Disordered" evidence="2">
    <location>
        <begin position="91"/>
        <end position="118"/>
    </location>
</feature>
<dbReference type="GO" id="GO:0004525">
    <property type="term" value="F:ribonuclease III activity"/>
    <property type="evidence" value="ECO:0007669"/>
    <property type="project" value="InterPro"/>
</dbReference>
<name>A0A3D8T436_9EURO</name>
<dbReference type="CDD" id="cd00593">
    <property type="entry name" value="RIBOc"/>
    <property type="match status" value="1"/>
</dbReference>
<organism evidence="4 5">
    <name type="scientific">Aspergillus mulundensis</name>
    <dbReference type="NCBI Taxonomy" id="1810919"/>
    <lineage>
        <taxon>Eukaryota</taxon>
        <taxon>Fungi</taxon>
        <taxon>Dikarya</taxon>
        <taxon>Ascomycota</taxon>
        <taxon>Pezizomycotina</taxon>
        <taxon>Eurotiomycetes</taxon>
        <taxon>Eurotiomycetidae</taxon>
        <taxon>Eurotiales</taxon>
        <taxon>Aspergillaceae</taxon>
        <taxon>Aspergillus</taxon>
        <taxon>Aspergillus subgen. Nidulantes</taxon>
    </lineage>
</organism>
<dbReference type="InterPro" id="IPR000999">
    <property type="entry name" value="RNase_III_dom"/>
</dbReference>
<dbReference type="InterPro" id="IPR036389">
    <property type="entry name" value="RNase_III_sf"/>
</dbReference>
<dbReference type="PANTHER" id="PTHR11207">
    <property type="entry name" value="RIBONUCLEASE III"/>
    <property type="match status" value="1"/>
</dbReference>
<evidence type="ECO:0000313" key="4">
    <source>
        <dbReference type="EMBL" id="RDW93221.1"/>
    </source>
</evidence>
<evidence type="ECO:0000313" key="5">
    <source>
        <dbReference type="Proteomes" id="UP000256690"/>
    </source>
</evidence>
<feature type="region of interest" description="Disordered" evidence="2">
    <location>
        <begin position="1"/>
        <end position="44"/>
    </location>
</feature>